<dbReference type="FunFam" id="3.90.1150.10:FF:000033">
    <property type="entry name" value="Cystathionine gamma-synthase"/>
    <property type="match status" value="1"/>
</dbReference>
<dbReference type="PIRSF" id="PIRSF001434">
    <property type="entry name" value="CGS"/>
    <property type="match status" value="1"/>
</dbReference>
<dbReference type="Proteomes" id="UP000324646">
    <property type="component" value="Chromosome"/>
</dbReference>
<comment type="similarity">
    <text evidence="5">Belongs to the trans-sulfuration enzymes family. MetZ subfamily.</text>
</comment>
<dbReference type="NCBIfam" id="TIGR01326">
    <property type="entry name" value="OAH_OAS_sulfhy"/>
    <property type="match status" value="1"/>
</dbReference>
<dbReference type="CDD" id="cd00614">
    <property type="entry name" value="CGS_like"/>
    <property type="match status" value="1"/>
</dbReference>
<evidence type="ECO:0000313" key="9">
    <source>
        <dbReference type="EMBL" id="QEK11641.1"/>
    </source>
</evidence>
<dbReference type="InterPro" id="IPR000277">
    <property type="entry name" value="Cys/Met-Metab_PyrdxlP-dep_enz"/>
</dbReference>
<dbReference type="SUPFAM" id="SSF53383">
    <property type="entry name" value="PLP-dependent transferases"/>
    <property type="match status" value="1"/>
</dbReference>
<dbReference type="Gene3D" id="3.40.640.10">
    <property type="entry name" value="Type I PLP-dependent aspartate aminotransferase-like (Major domain)"/>
    <property type="match status" value="1"/>
</dbReference>
<protein>
    <recommendedName>
        <fullName evidence="6">O-succinylhomoserine sulfhydrylase</fullName>
    </recommendedName>
</protein>
<dbReference type="GO" id="GO:0004124">
    <property type="term" value="F:cysteine synthase activity"/>
    <property type="evidence" value="ECO:0007669"/>
    <property type="project" value="TreeGrafter"/>
</dbReference>
<evidence type="ECO:0000256" key="5">
    <source>
        <dbReference type="ARBA" id="ARBA00060995"/>
    </source>
</evidence>
<keyword evidence="4 7" id="KW-0663">Pyridoxal phosphate</keyword>
<dbReference type="InterPro" id="IPR015422">
    <property type="entry name" value="PyrdxlP-dep_Trfase_small"/>
</dbReference>
<dbReference type="OrthoDB" id="9780685at2"/>
<accession>A0A5C0SBV1</accession>
<reference evidence="9 10" key="1">
    <citation type="submission" date="2019-07" db="EMBL/GenBank/DDBJ databases">
        <title>Complete genome of Crassaminicella thermophila SY095.</title>
        <authorList>
            <person name="Li X."/>
        </authorList>
    </citation>
    <scope>NUCLEOTIDE SEQUENCE [LARGE SCALE GENOMIC DNA]</scope>
    <source>
        <strain evidence="9 10">SY095</strain>
    </source>
</reference>
<comment type="subunit">
    <text evidence="2">Homotetramer.</text>
</comment>
<name>A0A5C0SBV1_CRATE</name>
<evidence type="ECO:0000256" key="7">
    <source>
        <dbReference type="PIRSR" id="PIRSR001434-2"/>
    </source>
</evidence>
<evidence type="ECO:0000256" key="3">
    <source>
        <dbReference type="ARBA" id="ARBA00022679"/>
    </source>
</evidence>
<proteinExistence type="inferred from homology"/>
<dbReference type="Pfam" id="PF01053">
    <property type="entry name" value="Cys_Met_Meta_PP"/>
    <property type="match status" value="1"/>
</dbReference>
<comment type="cofactor">
    <cofactor evidence="1 8">
        <name>pyridoxal 5'-phosphate</name>
        <dbReference type="ChEBI" id="CHEBI:597326"/>
    </cofactor>
</comment>
<sequence length="425" mass="46305">MKEAWKITTLAVQGGYSPDATGSRTLPIYQTTAFEFKDADHAAKLFDLKEAGNIYSRITNPTVSAFEEKISLLEGGVGGLATASGQAAITIAILNICQAGQHIIAASTLYGGTYTLLGTTLKKLGIKVTFVDPQDSIEKIKEAFRPDTRAIYAETIGNPGLNILDFEKFSKIAKEHEVPLIIDNTFATPYLCRPIEHGANIVIHSATKYIGGHGTSLGGIIVDGGNFNWDNGKFPELTKPDPSYHGIKYVEAFENRAYIVKARVQLLRDIGPCISPFNAFLLNTGLETLPLRMKQHSENALQLAKYLERNEKVKWVKYPGLVSHQSYSKAKKYFSNGASGILTFGIKGGIEAGKSFINNVKLASLVANVGDTRTLVIHPASTTHAQLTKEEQRSSGVTEDLVRVSVGIEDIEDIINDFEQALSKI</sequence>
<evidence type="ECO:0000256" key="2">
    <source>
        <dbReference type="ARBA" id="ARBA00011881"/>
    </source>
</evidence>
<organism evidence="9 10">
    <name type="scientific">Crassaminicella thermophila</name>
    <dbReference type="NCBI Taxonomy" id="2599308"/>
    <lineage>
        <taxon>Bacteria</taxon>
        <taxon>Bacillati</taxon>
        <taxon>Bacillota</taxon>
        <taxon>Clostridia</taxon>
        <taxon>Eubacteriales</taxon>
        <taxon>Clostridiaceae</taxon>
        <taxon>Crassaminicella</taxon>
    </lineage>
</organism>
<dbReference type="GO" id="GO:0003961">
    <property type="term" value="F:O-acetylhomoserine aminocarboxypropyltransferase activity"/>
    <property type="evidence" value="ECO:0007669"/>
    <property type="project" value="TreeGrafter"/>
</dbReference>
<dbReference type="RefSeq" id="WP_148808796.1">
    <property type="nucleotide sequence ID" value="NZ_CP042243.1"/>
</dbReference>
<dbReference type="InterPro" id="IPR015424">
    <property type="entry name" value="PyrdxlP-dep_Trfase"/>
</dbReference>
<dbReference type="InterPro" id="IPR015421">
    <property type="entry name" value="PyrdxlP-dep_Trfase_major"/>
</dbReference>
<evidence type="ECO:0000256" key="1">
    <source>
        <dbReference type="ARBA" id="ARBA00001933"/>
    </source>
</evidence>
<evidence type="ECO:0000256" key="6">
    <source>
        <dbReference type="ARBA" id="ARBA00071157"/>
    </source>
</evidence>
<keyword evidence="10" id="KW-1185">Reference proteome</keyword>
<evidence type="ECO:0000256" key="4">
    <source>
        <dbReference type="ARBA" id="ARBA00022898"/>
    </source>
</evidence>
<dbReference type="GO" id="GO:0019346">
    <property type="term" value="P:transsulfuration"/>
    <property type="evidence" value="ECO:0007669"/>
    <property type="project" value="InterPro"/>
</dbReference>
<evidence type="ECO:0000256" key="8">
    <source>
        <dbReference type="RuleBase" id="RU362118"/>
    </source>
</evidence>
<dbReference type="PANTHER" id="PTHR43797:SF3">
    <property type="entry name" value="O-ACETYLHOMOSERINE SULFHYDRYLASE"/>
    <property type="match status" value="1"/>
</dbReference>
<dbReference type="KEGG" id="crs:FQB35_04290"/>
<dbReference type="PANTHER" id="PTHR43797">
    <property type="entry name" value="HOMOCYSTEINE/CYSTEINE SYNTHASE"/>
    <property type="match status" value="1"/>
</dbReference>
<dbReference type="EMBL" id="CP042243">
    <property type="protein sequence ID" value="QEK11641.1"/>
    <property type="molecule type" value="Genomic_DNA"/>
</dbReference>
<dbReference type="Gene3D" id="3.90.1150.10">
    <property type="entry name" value="Aspartate Aminotransferase, domain 1"/>
    <property type="match status" value="1"/>
</dbReference>
<dbReference type="GO" id="GO:0071269">
    <property type="term" value="P:L-homocysteine biosynthetic process"/>
    <property type="evidence" value="ECO:0007669"/>
    <property type="project" value="TreeGrafter"/>
</dbReference>
<dbReference type="AlphaFoldDB" id="A0A5C0SBV1"/>
<dbReference type="FunFam" id="3.40.640.10:FF:000035">
    <property type="entry name" value="O-succinylhomoserine sulfhydrylase"/>
    <property type="match status" value="1"/>
</dbReference>
<dbReference type="GO" id="GO:0030170">
    <property type="term" value="F:pyridoxal phosphate binding"/>
    <property type="evidence" value="ECO:0007669"/>
    <property type="project" value="InterPro"/>
</dbReference>
<feature type="modified residue" description="N6-(pyridoxal phosphate)lysine" evidence="7">
    <location>
        <position position="208"/>
    </location>
</feature>
<gene>
    <name evidence="9" type="ORF">FQB35_04290</name>
</gene>
<dbReference type="GO" id="GO:0006535">
    <property type="term" value="P:cysteine biosynthetic process from serine"/>
    <property type="evidence" value="ECO:0007669"/>
    <property type="project" value="TreeGrafter"/>
</dbReference>
<evidence type="ECO:0000313" key="10">
    <source>
        <dbReference type="Proteomes" id="UP000324646"/>
    </source>
</evidence>
<keyword evidence="3 9" id="KW-0808">Transferase</keyword>
<dbReference type="GO" id="GO:0005737">
    <property type="term" value="C:cytoplasm"/>
    <property type="evidence" value="ECO:0007669"/>
    <property type="project" value="TreeGrafter"/>
</dbReference>
<dbReference type="InterPro" id="IPR006235">
    <property type="entry name" value="OAc-hSer/O-AcSer_sulfhydrylase"/>
</dbReference>